<feature type="domain" description="Elongation factor G-binding protein C-terminal treble-clef zinc-finger" evidence="1">
    <location>
        <begin position="9"/>
        <end position="159"/>
    </location>
</feature>
<dbReference type="RefSeq" id="WP_078715592.1">
    <property type="nucleotide sequence ID" value="NZ_FUYG01000016.1"/>
</dbReference>
<evidence type="ECO:0000313" key="3">
    <source>
        <dbReference type="Proteomes" id="UP000189735"/>
    </source>
</evidence>
<dbReference type="Pfam" id="PF16571">
    <property type="entry name" value="FBP_C"/>
    <property type="match status" value="1"/>
</dbReference>
<keyword evidence="2" id="KW-0863">Zinc-finger</keyword>
<reference evidence="3" key="1">
    <citation type="submission" date="2017-02" db="EMBL/GenBank/DDBJ databases">
        <authorList>
            <person name="Varghese N."/>
            <person name="Submissions S."/>
        </authorList>
    </citation>
    <scope>NUCLEOTIDE SEQUENCE [LARGE SCALE GENOMIC DNA]</scope>
    <source>
        <strain evidence="3">VKM Ac-2052</strain>
    </source>
</reference>
<dbReference type="InterPro" id="IPR032330">
    <property type="entry name" value="EF-G-binding_C"/>
</dbReference>
<dbReference type="Proteomes" id="UP000189735">
    <property type="component" value="Unassembled WGS sequence"/>
</dbReference>
<evidence type="ECO:0000313" key="2">
    <source>
        <dbReference type="EMBL" id="SKB03396.1"/>
    </source>
</evidence>
<organism evidence="2 3">
    <name type="scientific">Agreia bicolorata</name>
    <dbReference type="NCBI Taxonomy" id="110935"/>
    <lineage>
        <taxon>Bacteria</taxon>
        <taxon>Bacillati</taxon>
        <taxon>Actinomycetota</taxon>
        <taxon>Actinomycetes</taxon>
        <taxon>Micrococcales</taxon>
        <taxon>Microbacteriaceae</taxon>
        <taxon>Agreia</taxon>
    </lineage>
</organism>
<name>A0A1T4YNR0_9MICO</name>
<dbReference type="EMBL" id="FUYG01000016">
    <property type="protein sequence ID" value="SKB03396.1"/>
    <property type="molecule type" value="Genomic_DNA"/>
</dbReference>
<dbReference type="GO" id="GO:0008270">
    <property type="term" value="F:zinc ion binding"/>
    <property type="evidence" value="ECO:0007669"/>
    <property type="project" value="UniProtKB-KW"/>
</dbReference>
<keyword evidence="2" id="KW-0862">Zinc</keyword>
<gene>
    <name evidence="2" type="ORF">SAMN06295879_3718</name>
</gene>
<sequence length="163" mass="18054">MFSLNDKTIRDSFVNASRKELSDLTLPAGFAEIDWSKLDYFGWNDPKRPRRAYVVVPVGDVAVGVLLRRADTKPASRAQCSWCQDVQLPNDVVFFSARRAGAAGRNGDTVGTLVCSEFECSRNVRKRPTMAYIGFDVEAARLDRIASLQNRAASFAEDISATD</sequence>
<keyword evidence="2" id="KW-0479">Metal-binding</keyword>
<proteinExistence type="predicted"/>
<protein>
    <submittedName>
        <fullName evidence="2">FBP C-terminal treble-clef zinc-finger</fullName>
    </submittedName>
</protein>
<accession>A0A1T4YNR0</accession>
<evidence type="ECO:0000259" key="1">
    <source>
        <dbReference type="Pfam" id="PF16571"/>
    </source>
</evidence>
<dbReference type="AlphaFoldDB" id="A0A1T4YNR0"/>